<proteinExistence type="predicted"/>
<reference evidence="3" key="1">
    <citation type="journal article" date="2018" name="Genome Biol. Evol.">
        <title>Genomics and development of Lentinus tigrinus, a white-rot wood-decaying mushroom with dimorphic fruiting bodies.</title>
        <authorList>
            <person name="Wu B."/>
            <person name="Xu Z."/>
            <person name="Knudson A."/>
            <person name="Carlson A."/>
            <person name="Chen N."/>
            <person name="Kovaka S."/>
            <person name="LaButti K."/>
            <person name="Lipzen A."/>
            <person name="Pennachio C."/>
            <person name="Riley R."/>
            <person name="Schakwitz W."/>
            <person name="Umezawa K."/>
            <person name="Ohm R.A."/>
            <person name="Grigoriev I.V."/>
            <person name="Nagy L.G."/>
            <person name="Gibbons J."/>
            <person name="Hibbett D."/>
        </authorList>
    </citation>
    <scope>NUCLEOTIDE SEQUENCE [LARGE SCALE GENOMIC DNA]</scope>
    <source>
        <strain evidence="3">ALCF2SS1-6</strain>
    </source>
</reference>
<name>A0A5C2RYS5_9APHY</name>
<accession>A0A5C2RYS5</accession>
<feature type="region of interest" description="Disordered" evidence="2">
    <location>
        <begin position="1"/>
        <end position="139"/>
    </location>
</feature>
<keyword evidence="1" id="KW-0175">Coiled coil</keyword>
<dbReference type="AlphaFoldDB" id="A0A5C2RYS5"/>
<dbReference type="Proteomes" id="UP000313359">
    <property type="component" value="Unassembled WGS sequence"/>
</dbReference>
<feature type="region of interest" description="Disordered" evidence="2">
    <location>
        <begin position="278"/>
        <end position="306"/>
    </location>
</feature>
<sequence>MSHSPPSSPVDRGTPARTADGRGSRRSLRKRPVVEITARAKPARHAGKRVRFTTLGESSASDTEWVPSVSHESLESDGEDDVKDKEPPTKKRKRSTASQPDPPPKQTPTVYRSPTPSASDAKTSGSATRNYTRKTDRDRQAFTTLHGDIRCIFCPITSRASKPRGTIHRLPDAAARHLREFCAHFEKSHVYQQHRGADPSLSKKDIVARLVRQYEKIAVAQVHCRQNADYRRRCAALGLSPANVESRLARHAVLYKIEDCECCPLPRYSKYLASLGKSEDTMSGETKKQKKRTKQPRTYQDKETRAEEPEVIEIFDDDNDDALVKDDEVIKVKREDIKMEERGFDGAETQIEEVKEEIKEEEEEVVIREVHIKVSKSQPRVKIEVAVKQEEDMEESVKEEGEGVCTVPMTRSRRVRMKQESDP</sequence>
<evidence type="ECO:0000256" key="1">
    <source>
        <dbReference type="SAM" id="Coils"/>
    </source>
</evidence>
<dbReference type="OrthoDB" id="2758304at2759"/>
<feature type="compositionally biased region" description="Polar residues" evidence="2">
    <location>
        <begin position="107"/>
        <end position="130"/>
    </location>
</feature>
<protein>
    <submittedName>
        <fullName evidence="3">Uncharacterized protein</fullName>
    </submittedName>
</protein>
<keyword evidence="4" id="KW-1185">Reference proteome</keyword>
<dbReference type="EMBL" id="ML122290">
    <property type="protein sequence ID" value="RPD56144.1"/>
    <property type="molecule type" value="Genomic_DNA"/>
</dbReference>
<evidence type="ECO:0000313" key="4">
    <source>
        <dbReference type="Proteomes" id="UP000313359"/>
    </source>
</evidence>
<evidence type="ECO:0000256" key="2">
    <source>
        <dbReference type="SAM" id="MobiDB-lite"/>
    </source>
</evidence>
<feature type="compositionally biased region" description="Basic residues" evidence="2">
    <location>
        <begin position="41"/>
        <end position="51"/>
    </location>
</feature>
<organism evidence="3 4">
    <name type="scientific">Lentinus tigrinus ALCF2SS1-6</name>
    <dbReference type="NCBI Taxonomy" id="1328759"/>
    <lineage>
        <taxon>Eukaryota</taxon>
        <taxon>Fungi</taxon>
        <taxon>Dikarya</taxon>
        <taxon>Basidiomycota</taxon>
        <taxon>Agaricomycotina</taxon>
        <taxon>Agaricomycetes</taxon>
        <taxon>Polyporales</taxon>
        <taxon>Polyporaceae</taxon>
        <taxon>Lentinus</taxon>
    </lineage>
</organism>
<feature type="coiled-coil region" evidence="1">
    <location>
        <begin position="337"/>
        <end position="371"/>
    </location>
</feature>
<gene>
    <name evidence="3" type="ORF">L227DRAFT_603174</name>
</gene>
<evidence type="ECO:0000313" key="3">
    <source>
        <dbReference type="EMBL" id="RPD56144.1"/>
    </source>
</evidence>